<accession>A0A2S0KLN7</accession>
<keyword evidence="2" id="KW-0326">Glycosidase</keyword>
<dbReference type="GO" id="GO:0045437">
    <property type="term" value="F:uridine nucleosidase activity"/>
    <property type="evidence" value="ECO:0007669"/>
    <property type="project" value="UniProtKB-ARBA"/>
</dbReference>
<dbReference type="InterPro" id="IPR036452">
    <property type="entry name" value="Ribo_hydro-like"/>
</dbReference>
<dbReference type="Gene3D" id="3.90.245.10">
    <property type="entry name" value="Ribonucleoside hydrolase-like"/>
    <property type="match status" value="1"/>
</dbReference>
<dbReference type="GO" id="GO:0008477">
    <property type="term" value="F:purine nucleosidase activity"/>
    <property type="evidence" value="ECO:0007669"/>
    <property type="project" value="TreeGrafter"/>
</dbReference>
<keyword evidence="5" id="KW-1185">Reference proteome</keyword>
<sequence length="308" mass="33637">MSNVKRPIIIDTDPGIDDAVALAIALFAEELDVKLLTTVAGNVSLEKVTLNTLKLLTLYNKNVPVAKGAYKPLMRPVIDASGIHGETGMDGFDFPEPNTSLLLDKTAIEAMRDVIVGSDEKITLIGLGPLTNIANFINVYPELLDRIEEVIIMGGAVGRGNSGVYAEFNFHVDPEAASILFNSGLKVTVATIEPGLKALVYPEDSAKIKEMHEIGEMFYALFSKYRGGSFNTGLKMYDSCAIAYLLAPEMFETVTTRVAVETKGEHTAGAFLVDLRNYLDVDTEATVTLDIDEGKFKDWFLERISKCK</sequence>
<dbReference type="OrthoDB" id="9797882at2"/>
<dbReference type="Pfam" id="PF01156">
    <property type="entry name" value="IU_nuc_hydro"/>
    <property type="match status" value="1"/>
</dbReference>
<dbReference type="SUPFAM" id="SSF53590">
    <property type="entry name" value="Nucleoside hydrolase"/>
    <property type="match status" value="1"/>
</dbReference>
<evidence type="ECO:0000256" key="2">
    <source>
        <dbReference type="ARBA" id="ARBA00023295"/>
    </source>
</evidence>
<dbReference type="GO" id="GO:0005829">
    <property type="term" value="C:cytosol"/>
    <property type="evidence" value="ECO:0007669"/>
    <property type="project" value="TreeGrafter"/>
</dbReference>
<dbReference type="PANTHER" id="PTHR12304:SF15">
    <property type="entry name" value="NON-SPECIFIC RIBONUCLEOSIDE HYDROLASE RIHC"/>
    <property type="match status" value="1"/>
</dbReference>
<gene>
    <name evidence="4" type="ORF">C5Q98_01160</name>
</gene>
<evidence type="ECO:0000256" key="1">
    <source>
        <dbReference type="ARBA" id="ARBA00022801"/>
    </source>
</evidence>
<protein>
    <submittedName>
        <fullName evidence="4">Ribonucleoside hydrolase RihC</fullName>
    </submittedName>
</protein>
<dbReference type="InterPro" id="IPR001910">
    <property type="entry name" value="Inosine/uridine_hydrolase_dom"/>
</dbReference>
<keyword evidence="1 4" id="KW-0378">Hydrolase</keyword>
<dbReference type="EMBL" id="CP027226">
    <property type="protein sequence ID" value="AVM41928.1"/>
    <property type="molecule type" value="Genomic_DNA"/>
</dbReference>
<dbReference type="CDD" id="cd02651">
    <property type="entry name" value="nuc_hydro_IU_UC_XIUA"/>
    <property type="match status" value="1"/>
</dbReference>
<dbReference type="NCBIfam" id="NF008036">
    <property type="entry name" value="PRK10768.1"/>
    <property type="match status" value="1"/>
</dbReference>
<dbReference type="AlphaFoldDB" id="A0A2S0KLN7"/>
<evidence type="ECO:0000313" key="5">
    <source>
        <dbReference type="Proteomes" id="UP000237947"/>
    </source>
</evidence>
<dbReference type="Proteomes" id="UP000237947">
    <property type="component" value="Chromosome"/>
</dbReference>
<feature type="domain" description="Inosine/uridine-preferring nucleoside hydrolase" evidence="3">
    <location>
        <begin position="8"/>
        <end position="298"/>
    </location>
</feature>
<organism evidence="4 5">
    <name type="scientific">Fastidiosipila sanguinis</name>
    <dbReference type="NCBI Taxonomy" id="236753"/>
    <lineage>
        <taxon>Bacteria</taxon>
        <taxon>Bacillati</taxon>
        <taxon>Bacillota</taxon>
        <taxon>Clostridia</taxon>
        <taxon>Eubacteriales</taxon>
        <taxon>Oscillospiraceae</taxon>
        <taxon>Fastidiosipila</taxon>
    </lineage>
</organism>
<dbReference type="PROSITE" id="PS01247">
    <property type="entry name" value="IUNH"/>
    <property type="match status" value="1"/>
</dbReference>
<reference evidence="5" key="1">
    <citation type="submission" date="2018-02" db="EMBL/GenBank/DDBJ databases">
        <authorList>
            <person name="Holder M.E."/>
            <person name="Ajami N.J."/>
            <person name="Petrosino J.F."/>
        </authorList>
    </citation>
    <scope>NUCLEOTIDE SEQUENCE [LARGE SCALE GENOMIC DNA]</scope>
    <source>
        <strain evidence="5">CCUG 47711</strain>
    </source>
</reference>
<evidence type="ECO:0000313" key="4">
    <source>
        <dbReference type="EMBL" id="AVM41928.1"/>
    </source>
</evidence>
<proteinExistence type="predicted"/>
<evidence type="ECO:0000259" key="3">
    <source>
        <dbReference type="Pfam" id="PF01156"/>
    </source>
</evidence>
<dbReference type="GO" id="GO:0006152">
    <property type="term" value="P:purine nucleoside catabolic process"/>
    <property type="evidence" value="ECO:0007669"/>
    <property type="project" value="TreeGrafter"/>
</dbReference>
<dbReference type="RefSeq" id="WP_106011914.1">
    <property type="nucleotide sequence ID" value="NZ_CP027226.1"/>
</dbReference>
<dbReference type="PANTHER" id="PTHR12304">
    <property type="entry name" value="INOSINE-URIDINE PREFERRING NUCLEOSIDE HYDROLASE"/>
    <property type="match status" value="1"/>
</dbReference>
<dbReference type="InterPro" id="IPR023186">
    <property type="entry name" value="IUNH"/>
</dbReference>
<dbReference type="KEGG" id="fsa:C5Q98_01160"/>
<dbReference type="InterPro" id="IPR015910">
    <property type="entry name" value="I/U_nuclsd_hydro_CS"/>
</dbReference>
<name>A0A2S0KLN7_9FIRM</name>